<dbReference type="KEGG" id="uam:UABAM_05257"/>
<name>A0A5S9F5H1_UABAM</name>
<reference evidence="2 3" key="1">
    <citation type="submission" date="2019-08" db="EMBL/GenBank/DDBJ databases">
        <title>Complete genome sequence of Candidatus Uab amorphum.</title>
        <authorList>
            <person name="Shiratori T."/>
            <person name="Suzuki S."/>
            <person name="Kakizawa Y."/>
            <person name="Ishida K."/>
        </authorList>
    </citation>
    <scope>NUCLEOTIDE SEQUENCE [LARGE SCALE GENOMIC DNA]</scope>
    <source>
        <strain evidence="2 3">SRT547</strain>
    </source>
</reference>
<evidence type="ECO:0000256" key="1">
    <source>
        <dbReference type="SAM" id="Phobius"/>
    </source>
</evidence>
<keyword evidence="1" id="KW-0812">Transmembrane</keyword>
<evidence type="ECO:0000313" key="2">
    <source>
        <dbReference type="EMBL" id="BBM86857.1"/>
    </source>
</evidence>
<evidence type="ECO:0000313" key="3">
    <source>
        <dbReference type="Proteomes" id="UP000326354"/>
    </source>
</evidence>
<proteinExistence type="predicted"/>
<protein>
    <submittedName>
        <fullName evidence="2">Uncharacterized protein</fullName>
    </submittedName>
</protein>
<feature type="transmembrane region" description="Helical" evidence="1">
    <location>
        <begin position="92"/>
        <end position="109"/>
    </location>
</feature>
<dbReference type="AlphaFoldDB" id="A0A5S9F5H1"/>
<organism evidence="2 3">
    <name type="scientific">Uabimicrobium amorphum</name>
    <dbReference type="NCBI Taxonomy" id="2596890"/>
    <lineage>
        <taxon>Bacteria</taxon>
        <taxon>Pseudomonadati</taxon>
        <taxon>Planctomycetota</taxon>
        <taxon>Candidatus Uabimicrobiia</taxon>
        <taxon>Candidatus Uabimicrobiales</taxon>
        <taxon>Candidatus Uabimicrobiaceae</taxon>
        <taxon>Candidatus Uabimicrobium</taxon>
    </lineage>
</organism>
<dbReference type="InterPro" id="IPR013083">
    <property type="entry name" value="Znf_RING/FYVE/PHD"/>
</dbReference>
<dbReference type="Gene3D" id="3.30.40.10">
    <property type="entry name" value="Zinc/RING finger domain, C3HC4 (zinc finger)"/>
    <property type="match status" value="1"/>
</dbReference>
<keyword evidence="1" id="KW-1133">Transmembrane helix</keyword>
<dbReference type="RefSeq" id="WP_151970895.1">
    <property type="nucleotide sequence ID" value="NZ_AP019860.1"/>
</dbReference>
<accession>A0A5S9F5H1</accession>
<dbReference type="Proteomes" id="UP000326354">
    <property type="component" value="Chromosome"/>
</dbReference>
<dbReference type="EMBL" id="AP019860">
    <property type="protein sequence ID" value="BBM86857.1"/>
    <property type="molecule type" value="Genomic_DNA"/>
</dbReference>
<sequence>MKKSQEYCHVCKNLTSNFLCPGCRRTTCHSCLKKEQRTKLVPRGKWEDPVKEVYFEYYCPTCSFSMTSFAHQTSNMNSLFSKSPVPSLSLNPRQALFIFILVPVVIWLFKQIG</sequence>
<keyword evidence="1" id="KW-0472">Membrane</keyword>
<gene>
    <name evidence="2" type="ORF">UABAM_05257</name>
</gene>
<keyword evidence="3" id="KW-1185">Reference proteome</keyword>